<dbReference type="AlphaFoldDB" id="A0A4R7K4J5"/>
<dbReference type="RefSeq" id="WP_133629346.1">
    <property type="nucleotide sequence ID" value="NZ_SOAZ01000036.1"/>
</dbReference>
<accession>A0A4R7K4J5</accession>
<proteinExistence type="predicted"/>
<evidence type="ECO:0000313" key="1">
    <source>
        <dbReference type="EMBL" id="TDT46076.1"/>
    </source>
</evidence>
<dbReference type="Pfam" id="PF07388">
    <property type="entry name" value="A-2_8-polyST"/>
    <property type="match status" value="1"/>
</dbReference>
<evidence type="ECO:0000313" key="2">
    <source>
        <dbReference type="Proteomes" id="UP000295325"/>
    </source>
</evidence>
<comment type="caution">
    <text evidence="1">The sequence shown here is derived from an EMBL/GenBank/DDBJ whole genome shotgun (WGS) entry which is preliminary data.</text>
</comment>
<protein>
    <submittedName>
        <fullName evidence="1">Uncharacterized protein</fullName>
    </submittedName>
</protein>
<sequence length="349" mass="42112">MKVLFLCFTPYHIKVSNWLSKNRYNKFERTIILSSFTCIDKDRLYSFVPENLYDSSYYYHLNYKISEVIKKPIKYKRIYMEELFDFLENVDKINPDHIVYFSDNPIPYQKLFNKMKIKGKKLVFVEEGTAIYLNEYKFSVKEKWQFYIRKLLFNDKESRLFYHGRGGYEDIVILREPDLFNSEAEKIRISSEEFKEIILNSIKINFNIEKESSLFCPGYTTYNKSIRNKIYEEIFDYYYKSRKNLYVKLHPAEKEINQIRSLIKEYEPYVKFIDKLNITSEDIIYDSNIKEVISDFSSILINAYYLRKDIYLTSYANMLKKKYGVQINFSCSIFDKLFLEGKIKSFGGY</sequence>
<dbReference type="EMBL" id="SOAZ01000036">
    <property type="protein sequence ID" value="TDT46076.1"/>
    <property type="molecule type" value="Genomic_DNA"/>
</dbReference>
<dbReference type="Proteomes" id="UP000295325">
    <property type="component" value="Unassembled WGS sequence"/>
</dbReference>
<organism evidence="1 2">
    <name type="scientific">Fonticella tunisiensis</name>
    <dbReference type="NCBI Taxonomy" id="1096341"/>
    <lineage>
        <taxon>Bacteria</taxon>
        <taxon>Bacillati</taxon>
        <taxon>Bacillota</taxon>
        <taxon>Clostridia</taxon>
        <taxon>Eubacteriales</taxon>
        <taxon>Clostridiaceae</taxon>
        <taxon>Fonticella</taxon>
    </lineage>
</organism>
<name>A0A4R7K4J5_9CLOT</name>
<dbReference type="InterPro" id="IPR010866">
    <property type="entry name" value="A-2_8-polyST"/>
</dbReference>
<gene>
    <name evidence="1" type="ORF">EDD71_1361</name>
</gene>
<dbReference type="OrthoDB" id="9771846at2"/>
<reference evidence="1 2" key="1">
    <citation type="submission" date="2019-03" db="EMBL/GenBank/DDBJ databases">
        <title>Genomic Encyclopedia of Type Strains, Phase IV (KMG-IV): sequencing the most valuable type-strain genomes for metagenomic binning, comparative biology and taxonomic classification.</title>
        <authorList>
            <person name="Goeker M."/>
        </authorList>
    </citation>
    <scope>NUCLEOTIDE SEQUENCE [LARGE SCALE GENOMIC DNA]</scope>
    <source>
        <strain evidence="1 2">DSM 24455</strain>
    </source>
</reference>
<keyword evidence="2" id="KW-1185">Reference proteome</keyword>